<name>A0ABT2C0F8_9BURK</name>
<keyword evidence="3" id="KW-1185">Reference proteome</keyword>
<dbReference type="InterPro" id="IPR012341">
    <property type="entry name" value="6hp_glycosidase-like_sf"/>
</dbReference>
<dbReference type="InterPro" id="IPR013783">
    <property type="entry name" value="Ig-like_fold"/>
</dbReference>
<accession>A0ABT2C0F8</accession>
<reference evidence="2" key="1">
    <citation type="submission" date="2022-08" db="EMBL/GenBank/DDBJ databases">
        <title>Reclassification of Massilia species as members of the genera Telluria, Duganella, Pseudoduganella, Mokoshia gen. nov. and Zemynaea gen. nov. using orthogonal and non-orthogonal genome-based approaches.</title>
        <authorList>
            <person name="Bowman J.P."/>
        </authorList>
    </citation>
    <scope>NUCLEOTIDE SEQUENCE</scope>
    <source>
        <strain evidence="2">LMG 11547</strain>
    </source>
</reference>
<dbReference type="Proteomes" id="UP001165263">
    <property type="component" value="Unassembled WGS sequence"/>
</dbReference>
<feature type="domain" description="Alpha-L-rhamnosidase six-hairpin glycosidase" evidence="1">
    <location>
        <begin position="266"/>
        <end position="350"/>
    </location>
</feature>
<dbReference type="EMBL" id="JANUHC010000005">
    <property type="protein sequence ID" value="MCS0630863.1"/>
    <property type="molecule type" value="Genomic_DNA"/>
</dbReference>
<protein>
    <submittedName>
        <fullName evidence="2">Esterase</fullName>
    </submittedName>
</protein>
<dbReference type="SUPFAM" id="SSF48208">
    <property type="entry name" value="Six-hairpin glycosidases"/>
    <property type="match status" value="1"/>
</dbReference>
<comment type="caution">
    <text evidence="2">The sequence shown here is derived from an EMBL/GenBank/DDBJ whole genome shotgun (WGS) entry which is preliminary data.</text>
</comment>
<dbReference type="Pfam" id="PF17389">
    <property type="entry name" value="Bac_rhamnosid6H"/>
    <property type="match status" value="1"/>
</dbReference>
<organism evidence="2 3">
    <name type="scientific">Telluria mixta</name>
    <dbReference type="NCBI Taxonomy" id="34071"/>
    <lineage>
        <taxon>Bacteria</taxon>
        <taxon>Pseudomonadati</taxon>
        <taxon>Pseudomonadota</taxon>
        <taxon>Betaproteobacteria</taxon>
        <taxon>Burkholderiales</taxon>
        <taxon>Oxalobacteraceae</taxon>
        <taxon>Telluria group</taxon>
        <taxon>Telluria</taxon>
    </lineage>
</organism>
<dbReference type="RefSeq" id="WP_259449957.1">
    <property type="nucleotide sequence ID" value="NZ_JANUHC010000005.1"/>
</dbReference>
<evidence type="ECO:0000313" key="3">
    <source>
        <dbReference type="Proteomes" id="UP001165263"/>
    </source>
</evidence>
<dbReference type="Gene3D" id="1.50.10.10">
    <property type="match status" value="1"/>
</dbReference>
<proteinExistence type="predicted"/>
<evidence type="ECO:0000313" key="2">
    <source>
        <dbReference type="EMBL" id="MCS0630863.1"/>
    </source>
</evidence>
<gene>
    <name evidence="2" type="ORF">NX786_16130</name>
</gene>
<evidence type="ECO:0000259" key="1">
    <source>
        <dbReference type="Pfam" id="PF17389"/>
    </source>
</evidence>
<dbReference type="InterPro" id="IPR008928">
    <property type="entry name" value="6-hairpin_glycosidase_sf"/>
</dbReference>
<dbReference type="Gene3D" id="2.60.40.10">
    <property type="entry name" value="Immunoglobulins"/>
    <property type="match status" value="1"/>
</dbReference>
<dbReference type="InterPro" id="IPR035396">
    <property type="entry name" value="Bac_rhamnosid6H"/>
</dbReference>
<sequence>MTRMKPVAAALVGLGVLCASHSNPSQGTTLLSNDAHPQRSATLAFAGTDGRPEQAGFTLRGEAGGLRTYGQTSTMATREDAPSAIVYSEVAGLPVVRSGNLAFDALFAHAVSEMKEDSVSAIRDGSYDDGRPIPCECFETGEKWHYVWTRDLSYAAALGLAMLDPQRVRNSLLFKLSGYRPGVVKGPHVAGSEDGLQVVQDTGSGGSWPVSSDRVSWAFGADEALKSLPPAERAAFAVTVLKALSNTIENDRLAAFDARDGLYTGEQSFLDWREQTYGDDIAGDLARMASAKAVSTNVAHYKALTLAAQLAAEQGDAARARRYGDWAVQLKAAINARFWLEDAGLYASLTAAHFDGAPLHKFDWLGQSLAIITGVADAHRRDRILAVYPHGPAGAPVIYPQQQGVPIYHNRSIWPFVTAYGLDAAVAGANVSVADAAYASLLRGAALHLSNMENMEWLSGKPLLHHPADPALDGPVINSRRQLWSVGAYLGMVIRNVFGVGVTDAGLRIRPFVTARLRREQFADSDAILLERLHVHGKEVRVRIVLPAAQDGDGYYEVAGITVDGKAADRLVPWSSLGARSDIEVRLGALNAGRQAIRRVDGDPLATAGPLFAPFEARIAGVARNDQGHIEVRIADARNKDGVHYRIYRNGRLVADRLDAAHWIDTAPSARANCYAVEAVSAASGNASHHSAAVCAEPGLDIPVTDARVRSSVGIARDGAPRLKGWGAPQDRLAIGGIDLDTQGSYGFQLRYVNTGHAINTGISNGVKVLAIKDAAGRLVAQRVVQMPHIPPESAPMYSTPADVELEPGRYTVEVHDFYNMSYLSSNAVYGAGGGKTGPLNRVDLYGLRIRPLE</sequence>